<reference evidence="7" key="1">
    <citation type="submission" date="2014-01" db="EMBL/GenBank/DDBJ databases">
        <authorList>
            <person name="Aslett M."/>
        </authorList>
    </citation>
    <scope>NUCLEOTIDE SEQUENCE</scope>
</reference>
<evidence type="ECO:0000256" key="4">
    <source>
        <dbReference type="ARBA" id="ARBA00033763"/>
    </source>
</evidence>
<evidence type="ECO:0000256" key="1">
    <source>
        <dbReference type="ARBA" id="ARBA00022603"/>
    </source>
</evidence>
<dbReference type="PANTHER" id="PTHR45904:SF2">
    <property type="entry name" value="TRNA (URACIL-5-)-METHYLTRANSFERASE HOMOLOG A"/>
    <property type="match status" value="1"/>
</dbReference>
<dbReference type="GO" id="GO:0003723">
    <property type="term" value="F:RNA binding"/>
    <property type="evidence" value="ECO:0007669"/>
    <property type="project" value="TreeGrafter"/>
</dbReference>
<comment type="similarity">
    <text evidence="6">Belongs to the class I-like SAM-binding methyltransferase superfamily. RNA M5U methyltransferase family.</text>
</comment>
<dbReference type="EC" id="2.1.1.35" evidence="4"/>
<proteinExistence type="inferred from homology"/>
<dbReference type="AlphaFoldDB" id="A0A077ZFW6"/>
<keyword evidence="8" id="KW-1185">Reference proteome</keyword>
<keyword evidence="2 6" id="KW-0808">Transferase</keyword>
<dbReference type="GO" id="GO:0032259">
    <property type="term" value="P:methylation"/>
    <property type="evidence" value="ECO:0007669"/>
    <property type="project" value="UniProtKB-KW"/>
</dbReference>
<evidence type="ECO:0000313" key="8">
    <source>
        <dbReference type="Proteomes" id="UP000030665"/>
    </source>
</evidence>
<keyword evidence="1 6" id="KW-0489">Methyltransferase</keyword>
<dbReference type="Gene3D" id="2.40.50.1070">
    <property type="match status" value="1"/>
</dbReference>
<dbReference type="EMBL" id="HG806343">
    <property type="protein sequence ID" value="CDW58463.1"/>
    <property type="molecule type" value="Genomic_DNA"/>
</dbReference>
<feature type="non-terminal residue" evidence="7">
    <location>
        <position position="392"/>
    </location>
</feature>
<sequence length="392" mass="44259">MDGLSNTVDVTLDSLSITEENKTMTLHGEDQSRVIVRNWPPFVGPKDARKLCHRLGLSPKKICPLKDHVYLTFENNEMSSLAVEKLNRFTLKKYTLKAKQTGRDCSNALDRMKRHGENDSEESDSVNITDVVTPWHDVSYEEQLERKHANCLAFLKDVSLAMAVAGKETIPSSRHYGILEDIRASPKKNGYRNKCEFSVGYNNGFAEIGFRLTRHREGCTVAAADDCKHIPTVMKSVVRQFRNFILSSGKAPYDVDTKEGFWRMLTVRCYEEGTLIIITVNPSGLDATCIAEIKKEVVNHFLYQDMTTLPISSIYYQELLNSSDEARYELLSGSAYVYEKLFDMRFCILPSVFFQVNTKGCEVLYSAVEELCKSTKADVLLDIFCGTGALGL</sequence>
<name>A0A077ZFW6_TRITR</name>
<dbReference type="PROSITE" id="PS51687">
    <property type="entry name" value="SAM_MT_RNA_M5U"/>
    <property type="match status" value="1"/>
</dbReference>
<dbReference type="SUPFAM" id="SSF53335">
    <property type="entry name" value="S-adenosyl-L-methionine-dependent methyltransferases"/>
    <property type="match status" value="1"/>
</dbReference>
<dbReference type="GO" id="GO:0006396">
    <property type="term" value="P:RNA processing"/>
    <property type="evidence" value="ECO:0007669"/>
    <property type="project" value="InterPro"/>
</dbReference>
<dbReference type="SUPFAM" id="SSF54928">
    <property type="entry name" value="RNA-binding domain, RBD"/>
    <property type="match status" value="1"/>
</dbReference>
<organism evidence="7 8">
    <name type="scientific">Trichuris trichiura</name>
    <name type="common">Whipworm</name>
    <name type="synonym">Trichocephalus trichiurus</name>
    <dbReference type="NCBI Taxonomy" id="36087"/>
    <lineage>
        <taxon>Eukaryota</taxon>
        <taxon>Metazoa</taxon>
        <taxon>Ecdysozoa</taxon>
        <taxon>Nematoda</taxon>
        <taxon>Enoplea</taxon>
        <taxon>Dorylaimia</taxon>
        <taxon>Trichinellida</taxon>
        <taxon>Trichuridae</taxon>
        <taxon>Trichuris</taxon>
    </lineage>
</organism>
<dbReference type="InterPro" id="IPR029063">
    <property type="entry name" value="SAM-dependent_MTases_sf"/>
</dbReference>
<gene>
    <name evidence="7" type="ORF">TTRE_0000678001</name>
</gene>
<evidence type="ECO:0000256" key="3">
    <source>
        <dbReference type="ARBA" id="ARBA00022691"/>
    </source>
</evidence>
<dbReference type="GO" id="GO:0030697">
    <property type="term" value="F:tRNA (uracil(54)-C5)-methyltransferase activity, S-adenosyl methionine-dependent"/>
    <property type="evidence" value="ECO:0007669"/>
    <property type="project" value="UniProtKB-EC"/>
</dbReference>
<feature type="binding site" evidence="6">
    <location>
        <position position="384"/>
    </location>
    <ligand>
        <name>S-adenosyl-L-methionine</name>
        <dbReference type="ChEBI" id="CHEBI:59789"/>
    </ligand>
</feature>
<accession>A0A077ZFW6</accession>
<comment type="caution">
    <text evidence="6">Lacks conserved residue(s) required for the propagation of feature annotation.</text>
</comment>
<comment type="catalytic activity">
    <reaction evidence="5">
        <text>uridine(54) in tRNA + S-adenosyl-L-methionine = 5-methyluridine(54) in tRNA + S-adenosyl-L-homocysteine + H(+)</text>
        <dbReference type="Rhea" id="RHEA:42712"/>
        <dbReference type="Rhea" id="RHEA-COMP:10167"/>
        <dbReference type="Rhea" id="RHEA-COMP:10193"/>
        <dbReference type="ChEBI" id="CHEBI:15378"/>
        <dbReference type="ChEBI" id="CHEBI:57856"/>
        <dbReference type="ChEBI" id="CHEBI:59789"/>
        <dbReference type="ChEBI" id="CHEBI:65315"/>
        <dbReference type="ChEBI" id="CHEBI:74447"/>
        <dbReference type="EC" id="2.1.1.35"/>
    </reaction>
    <physiologicalReaction direction="left-to-right" evidence="5">
        <dbReference type="Rhea" id="RHEA:42713"/>
    </physiologicalReaction>
</comment>
<keyword evidence="3 6" id="KW-0949">S-adenosyl-L-methionine</keyword>
<reference evidence="7" key="2">
    <citation type="submission" date="2014-03" db="EMBL/GenBank/DDBJ databases">
        <title>The whipworm genome and dual-species transcriptomics of an intimate host-pathogen interaction.</title>
        <authorList>
            <person name="Foth B.J."/>
            <person name="Tsai I.J."/>
            <person name="Reid A.J."/>
            <person name="Bancroft A.J."/>
            <person name="Nichol S."/>
            <person name="Tracey A."/>
            <person name="Holroyd N."/>
            <person name="Cotton J.A."/>
            <person name="Stanley E.J."/>
            <person name="Zarowiecki M."/>
            <person name="Liu J.Z."/>
            <person name="Huckvale T."/>
            <person name="Cooper P.J."/>
            <person name="Grencis R.K."/>
            <person name="Berriman M."/>
        </authorList>
    </citation>
    <scope>NUCLEOTIDE SEQUENCE [LARGE SCALE GENOMIC DNA]</scope>
</reference>
<evidence type="ECO:0000256" key="2">
    <source>
        <dbReference type="ARBA" id="ARBA00022679"/>
    </source>
</evidence>
<dbReference type="InterPro" id="IPR010280">
    <property type="entry name" value="U5_MeTrfase_fam"/>
</dbReference>
<dbReference type="InterPro" id="IPR035979">
    <property type="entry name" value="RBD_domain_sf"/>
</dbReference>
<evidence type="ECO:0000256" key="6">
    <source>
        <dbReference type="PROSITE-ProRule" id="PRU01024"/>
    </source>
</evidence>
<dbReference type="Proteomes" id="UP000030665">
    <property type="component" value="Unassembled WGS sequence"/>
</dbReference>
<evidence type="ECO:0000256" key="5">
    <source>
        <dbReference type="ARBA" id="ARBA00047278"/>
    </source>
</evidence>
<protein>
    <recommendedName>
        <fullName evidence="4">tRNA (uracil(54)-C(5))-methyltransferase</fullName>
        <ecNumber evidence="4">2.1.1.35</ecNumber>
    </recommendedName>
</protein>
<feature type="binding site" evidence="6">
    <location>
        <position position="355"/>
    </location>
    <ligand>
        <name>S-adenosyl-L-methionine</name>
        <dbReference type="ChEBI" id="CHEBI:59789"/>
    </ligand>
</feature>
<evidence type="ECO:0000313" key="7">
    <source>
        <dbReference type="EMBL" id="CDW58463.1"/>
    </source>
</evidence>
<dbReference type="STRING" id="36087.A0A077ZFW6"/>
<dbReference type="PANTHER" id="PTHR45904">
    <property type="entry name" value="TRNA (URACIL-5-)-METHYLTRANSFERASE"/>
    <property type="match status" value="1"/>
</dbReference>
<dbReference type="OrthoDB" id="417550at2759"/>
<dbReference type="InterPro" id="IPR045850">
    <property type="entry name" value="TRM2_met"/>
</dbReference>